<dbReference type="Gene3D" id="3.40.33.10">
    <property type="entry name" value="CAP"/>
    <property type="match status" value="1"/>
</dbReference>
<dbReference type="Proteomes" id="UP000005237">
    <property type="component" value="Unassembled WGS sequence"/>
</dbReference>
<evidence type="ECO:0000313" key="3">
    <source>
        <dbReference type="Proteomes" id="UP000005237"/>
    </source>
</evidence>
<sequence>MFATSALLIFVSLIGLSHQDLSATAGIVSNIAYWHLLDCYATANHTDPLQSLLRLTIDDSLSISAKRRADECPTEHSIKVGNNLTEIFLVSEIKKNQLNAKAREKLRRDETGMKNVDEMARIMFAAYYTDQFNLVFNNATVAEKATIGDELNGVFNFGCDMNVCKKNGHKIGIIVCQFTRGVPRPKKIITKAEYEERYGKKSSAFALSFMSTFIFMAVTLYKFL</sequence>
<proteinExistence type="predicted"/>
<evidence type="ECO:0000256" key="1">
    <source>
        <dbReference type="SAM" id="SignalP"/>
    </source>
</evidence>
<feature type="signal peptide" evidence="1">
    <location>
        <begin position="1"/>
        <end position="19"/>
    </location>
</feature>
<dbReference type="SUPFAM" id="SSF55797">
    <property type="entry name" value="PR-1-like"/>
    <property type="match status" value="1"/>
</dbReference>
<feature type="chain" id="PRO_5035724423" description="SCP domain-containing protein" evidence="1">
    <location>
        <begin position="20"/>
        <end position="224"/>
    </location>
</feature>
<protein>
    <recommendedName>
        <fullName evidence="4">SCP domain-containing protein</fullName>
    </recommendedName>
</protein>
<organism evidence="2 3">
    <name type="scientific">Caenorhabditis japonica</name>
    <dbReference type="NCBI Taxonomy" id="281687"/>
    <lineage>
        <taxon>Eukaryota</taxon>
        <taxon>Metazoa</taxon>
        <taxon>Ecdysozoa</taxon>
        <taxon>Nematoda</taxon>
        <taxon>Chromadorea</taxon>
        <taxon>Rhabditida</taxon>
        <taxon>Rhabditina</taxon>
        <taxon>Rhabditomorpha</taxon>
        <taxon>Rhabditoidea</taxon>
        <taxon>Rhabditidae</taxon>
        <taxon>Peloderinae</taxon>
        <taxon>Caenorhabditis</taxon>
    </lineage>
</organism>
<dbReference type="EnsemblMetazoa" id="CJA08598.1">
    <property type="protein sequence ID" value="CJA08598.1"/>
    <property type="gene ID" value="WBGene00127800"/>
</dbReference>
<accession>A0A8R1DQZ9</accession>
<dbReference type="OMA" id="AYYTDQF"/>
<evidence type="ECO:0008006" key="4">
    <source>
        <dbReference type="Google" id="ProtNLM"/>
    </source>
</evidence>
<keyword evidence="1" id="KW-0732">Signal</keyword>
<dbReference type="AlphaFoldDB" id="A0A8R1DQZ9"/>
<name>A0A8R1DQZ9_CAEJA</name>
<reference evidence="2" key="2">
    <citation type="submission" date="2022-06" db="UniProtKB">
        <authorList>
            <consortium name="EnsemblMetazoa"/>
        </authorList>
    </citation>
    <scope>IDENTIFICATION</scope>
    <source>
        <strain evidence="2">DF5081</strain>
    </source>
</reference>
<evidence type="ECO:0000313" key="2">
    <source>
        <dbReference type="EnsemblMetazoa" id="CJA08598.1"/>
    </source>
</evidence>
<reference evidence="3" key="1">
    <citation type="submission" date="2010-08" db="EMBL/GenBank/DDBJ databases">
        <authorList>
            <consortium name="Caenorhabditis japonica Sequencing Consortium"/>
            <person name="Wilson R.K."/>
        </authorList>
    </citation>
    <scope>NUCLEOTIDE SEQUENCE [LARGE SCALE GENOMIC DNA]</scope>
    <source>
        <strain evidence="3">DF5081</strain>
    </source>
</reference>
<dbReference type="InterPro" id="IPR035940">
    <property type="entry name" value="CAP_sf"/>
</dbReference>
<keyword evidence="3" id="KW-1185">Reference proteome</keyword>